<dbReference type="Pfam" id="PF02493">
    <property type="entry name" value="MORN"/>
    <property type="match status" value="8"/>
</dbReference>
<dbReference type="InterPro" id="IPR001309">
    <property type="entry name" value="Pept_C14_p20"/>
</dbReference>
<protein>
    <submittedName>
        <fullName evidence="4">Peptidase C13</fullName>
    </submittedName>
</protein>
<organism evidence="4 5">
    <name type="scientific">Vandammella animalimorsus</name>
    <dbReference type="NCBI Taxonomy" id="2029117"/>
    <lineage>
        <taxon>Bacteria</taxon>
        <taxon>Pseudomonadati</taxon>
        <taxon>Pseudomonadota</taxon>
        <taxon>Betaproteobacteria</taxon>
        <taxon>Burkholderiales</taxon>
        <taxon>Comamonadaceae</taxon>
        <taxon>Vandammella</taxon>
    </lineage>
</organism>
<dbReference type="PANTHER" id="PTHR43215">
    <property type="entry name" value="RADIAL SPOKE HEAD 1 HOMOLOG"/>
    <property type="match status" value="1"/>
</dbReference>
<dbReference type="SMART" id="SM00698">
    <property type="entry name" value="MORN"/>
    <property type="match status" value="7"/>
</dbReference>
<evidence type="ECO:0000313" key="5">
    <source>
        <dbReference type="Proteomes" id="UP000218644"/>
    </source>
</evidence>
<dbReference type="Proteomes" id="UP000218644">
    <property type="component" value="Unassembled WGS sequence"/>
</dbReference>
<feature type="domain" description="Caspase family p20" evidence="3">
    <location>
        <begin position="434"/>
        <end position="506"/>
    </location>
</feature>
<dbReference type="InterPro" id="IPR001096">
    <property type="entry name" value="Peptidase_C13"/>
</dbReference>
<comment type="caution">
    <text evidence="4">The sequence shown here is derived from an EMBL/GenBank/DDBJ whole genome shotgun (WGS) entry which is preliminary data.</text>
</comment>
<dbReference type="Gene3D" id="3.40.50.1460">
    <property type="match status" value="1"/>
</dbReference>
<feature type="region of interest" description="Disordered" evidence="2">
    <location>
        <begin position="91"/>
        <end position="111"/>
    </location>
</feature>
<accession>A0A2A2ATR3</accession>
<dbReference type="GO" id="GO:0004197">
    <property type="term" value="F:cysteine-type endopeptidase activity"/>
    <property type="evidence" value="ECO:0007669"/>
    <property type="project" value="InterPro"/>
</dbReference>
<proteinExistence type="predicted"/>
<evidence type="ECO:0000256" key="1">
    <source>
        <dbReference type="ARBA" id="ARBA00022737"/>
    </source>
</evidence>
<evidence type="ECO:0000313" key="4">
    <source>
        <dbReference type="EMBL" id="PAT41121.1"/>
    </source>
</evidence>
<gene>
    <name evidence="4" type="ORF">CK623_02360</name>
</gene>
<dbReference type="SUPFAM" id="SSF82185">
    <property type="entry name" value="Histone H3 K4-specific methyltransferase SET7/9 N-terminal domain"/>
    <property type="match status" value="2"/>
</dbReference>
<dbReference type="Pfam" id="PF01650">
    <property type="entry name" value="Peptidase_C13"/>
    <property type="match status" value="1"/>
</dbReference>
<dbReference type="AlphaFoldDB" id="A0A2A2ATR3"/>
<sequence>MAAARPREHAAMRLTAGIRPRHDWRCAMPQSFASNGRGAAGRQEKGCNTMWKSKHARAGHGVAGGGRARRIAAALSVALALGLAGGVALAKPSAPDARTPDARTPDGGLYYGPLRQGQLHGQGRLEWRNGMVYTGDFEQGLMHGQGQLSWPDGSSYQGQFRAGLFSGHGRMRHADGTVYTGQFADDLPHGQGVLELPSGRRLEGRFEKGQAHGPGALIDQNGVRYEGQIEQDMPTGAGRIVLPDGTRIEGRFAEGGLSIQGRGVVHYPDGAHYKGQLQDSAPHGSGTLRRADGAVYRGDFRQGLMHGQGTLRLAQPQADGQRQLKGQWRAGRWLGAQQGGDAAPNTPEQWQANIDTALYNQNALLARAFAQLRPQDPQQVDLYALVVAGDGTEEVFRREATYVRELLDSRYGTQGRSLALVNSRTGVAQTPLATQESLRRSLKALAQVMDVQRDVLLLFLTSHGSRDHELSLQMRGMPLRDLPATTLGQLLRESGIRHRVVIVSACYSGGFVPALRDPHTLVITASRADRASFGCADENEFTYFGRALFKEVLAKPAAAGLGLSQAFAQASALVQQWERALQPQPGEGQAAATELPPQARLEAMPAAVQALAQRSQERIEHSEPMLDASPEYLQWLDQHWQRWQRPAR</sequence>
<evidence type="ECO:0000259" key="3">
    <source>
        <dbReference type="PROSITE" id="PS50208"/>
    </source>
</evidence>
<dbReference type="PROSITE" id="PS50208">
    <property type="entry name" value="CASPASE_P20"/>
    <property type="match status" value="1"/>
</dbReference>
<keyword evidence="1" id="KW-0677">Repeat</keyword>
<dbReference type="InterPro" id="IPR003409">
    <property type="entry name" value="MORN"/>
</dbReference>
<dbReference type="EMBL" id="NSJD01000002">
    <property type="protein sequence ID" value="PAT41121.1"/>
    <property type="molecule type" value="Genomic_DNA"/>
</dbReference>
<evidence type="ECO:0000256" key="2">
    <source>
        <dbReference type="SAM" id="MobiDB-lite"/>
    </source>
</evidence>
<dbReference type="GO" id="GO:0006508">
    <property type="term" value="P:proteolysis"/>
    <property type="evidence" value="ECO:0007669"/>
    <property type="project" value="InterPro"/>
</dbReference>
<dbReference type="Gene3D" id="2.20.110.10">
    <property type="entry name" value="Histone H3 K4-specific methyltransferase SET7/9 N-terminal domain"/>
    <property type="match status" value="4"/>
</dbReference>
<name>A0A2A2ATR3_9BURK</name>
<dbReference type="PANTHER" id="PTHR43215:SF14">
    <property type="entry name" value="RADIAL SPOKE HEAD 1 HOMOLOG"/>
    <property type="match status" value="1"/>
</dbReference>
<reference evidence="4 5" key="1">
    <citation type="submission" date="2017-08" db="EMBL/GenBank/DDBJ databases">
        <title>WGS of Clinical strains of the CDC Group NO-1 linked to zoonotic infections in humans.</title>
        <authorList>
            <person name="Bernier A.-M."/>
            <person name="Bernard K."/>
        </authorList>
    </citation>
    <scope>NUCLEOTIDE SEQUENCE [LARGE SCALE GENOMIC DNA]</scope>
    <source>
        <strain evidence="4 5">NML79-0751</strain>
    </source>
</reference>